<keyword evidence="8" id="KW-0653">Protein transport</keyword>
<evidence type="ECO:0000256" key="8">
    <source>
        <dbReference type="ARBA" id="ARBA00022927"/>
    </source>
</evidence>
<evidence type="ECO:0000256" key="10">
    <source>
        <dbReference type="ARBA" id="ARBA00023136"/>
    </source>
</evidence>
<dbReference type="InterPro" id="IPR015404">
    <property type="entry name" value="Vps5_C"/>
</dbReference>
<organism evidence="13 14">
    <name type="scientific">Laccaria amethystina LaAM-08-1</name>
    <dbReference type="NCBI Taxonomy" id="1095629"/>
    <lineage>
        <taxon>Eukaryota</taxon>
        <taxon>Fungi</taxon>
        <taxon>Dikarya</taxon>
        <taxon>Basidiomycota</taxon>
        <taxon>Agaricomycotina</taxon>
        <taxon>Agaricomycetes</taxon>
        <taxon>Agaricomycetidae</taxon>
        <taxon>Agaricales</taxon>
        <taxon>Agaricineae</taxon>
        <taxon>Hydnangiaceae</taxon>
        <taxon>Laccaria</taxon>
    </lineage>
</organism>
<dbReference type="SMART" id="SM00312">
    <property type="entry name" value="PX"/>
    <property type="match status" value="1"/>
</dbReference>
<evidence type="ECO:0000256" key="5">
    <source>
        <dbReference type="ARBA" id="ARBA00022448"/>
    </source>
</evidence>
<dbReference type="GO" id="GO:0005794">
    <property type="term" value="C:Golgi apparatus"/>
    <property type="evidence" value="ECO:0007669"/>
    <property type="project" value="UniProtKB-SubCell"/>
</dbReference>
<keyword evidence="10" id="KW-0472">Membrane</keyword>
<evidence type="ECO:0000256" key="3">
    <source>
        <dbReference type="ARBA" id="ARBA00004555"/>
    </source>
</evidence>
<feature type="region of interest" description="Disordered" evidence="11">
    <location>
        <begin position="213"/>
        <end position="249"/>
    </location>
</feature>
<evidence type="ECO:0000256" key="7">
    <source>
        <dbReference type="ARBA" id="ARBA00022553"/>
    </source>
</evidence>
<dbReference type="OrthoDB" id="271164at2759"/>
<dbReference type="Gene3D" id="1.20.1270.60">
    <property type="entry name" value="Arfaptin homology (AH) domain/BAR domain"/>
    <property type="match status" value="1"/>
</dbReference>
<dbReference type="PANTHER" id="PTHR10555:SF170">
    <property type="entry name" value="FI18122P1"/>
    <property type="match status" value="1"/>
</dbReference>
<dbReference type="CDD" id="cd07627">
    <property type="entry name" value="BAR_Vps5p"/>
    <property type="match status" value="1"/>
</dbReference>
<reference evidence="14" key="2">
    <citation type="submission" date="2015-01" db="EMBL/GenBank/DDBJ databases">
        <title>Evolutionary Origins and Diversification of the Mycorrhizal Mutualists.</title>
        <authorList>
            <consortium name="DOE Joint Genome Institute"/>
            <consortium name="Mycorrhizal Genomics Consortium"/>
            <person name="Kohler A."/>
            <person name="Kuo A."/>
            <person name="Nagy L.G."/>
            <person name="Floudas D."/>
            <person name="Copeland A."/>
            <person name="Barry K.W."/>
            <person name="Cichocki N."/>
            <person name="Veneault-Fourrey C."/>
            <person name="LaButti K."/>
            <person name="Lindquist E.A."/>
            <person name="Lipzen A."/>
            <person name="Lundell T."/>
            <person name="Morin E."/>
            <person name="Murat C."/>
            <person name="Riley R."/>
            <person name="Ohm R."/>
            <person name="Sun H."/>
            <person name="Tunlid A."/>
            <person name="Henrissat B."/>
            <person name="Grigoriev I.V."/>
            <person name="Hibbett D.S."/>
            <person name="Martin F."/>
        </authorList>
    </citation>
    <scope>NUCLEOTIDE SEQUENCE [LARGE SCALE GENOMIC DNA]</scope>
    <source>
        <strain evidence="14">LaAM-08-1</strain>
    </source>
</reference>
<dbReference type="InterPro" id="IPR036871">
    <property type="entry name" value="PX_dom_sf"/>
</dbReference>
<dbReference type="InterPro" id="IPR035803">
    <property type="entry name" value="BAR_Vps5"/>
</dbReference>
<feature type="compositionally biased region" description="Low complexity" evidence="11">
    <location>
        <begin position="168"/>
        <end position="191"/>
    </location>
</feature>
<accession>A0A0C9WS35</accession>
<dbReference type="Pfam" id="PF00787">
    <property type="entry name" value="PX"/>
    <property type="match status" value="1"/>
</dbReference>
<dbReference type="Pfam" id="PF09325">
    <property type="entry name" value="Vps5"/>
    <property type="match status" value="1"/>
</dbReference>
<keyword evidence="7" id="KW-0597">Phosphoprotein</keyword>
<dbReference type="FunFam" id="3.30.1520.10:FF:000013">
    <property type="entry name" value="Putative Sorting nexin 3"/>
    <property type="match status" value="1"/>
</dbReference>
<dbReference type="SUPFAM" id="SSF103657">
    <property type="entry name" value="BAR/IMD domain-like"/>
    <property type="match status" value="1"/>
</dbReference>
<feature type="compositionally biased region" description="Polar residues" evidence="11">
    <location>
        <begin position="131"/>
        <end position="144"/>
    </location>
</feature>
<gene>
    <name evidence="13" type="ORF">K443DRAFT_678368</name>
</gene>
<dbReference type="InterPro" id="IPR001683">
    <property type="entry name" value="PX_dom"/>
</dbReference>
<dbReference type="GO" id="GO:0005768">
    <property type="term" value="C:endosome"/>
    <property type="evidence" value="ECO:0007669"/>
    <property type="project" value="TreeGrafter"/>
</dbReference>
<dbReference type="PANTHER" id="PTHR10555">
    <property type="entry name" value="SORTING NEXIN"/>
    <property type="match status" value="1"/>
</dbReference>
<dbReference type="GO" id="GO:0045053">
    <property type="term" value="P:protein retention in Golgi apparatus"/>
    <property type="evidence" value="ECO:0007669"/>
    <property type="project" value="TreeGrafter"/>
</dbReference>
<evidence type="ECO:0000256" key="9">
    <source>
        <dbReference type="ARBA" id="ARBA00023034"/>
    </source>
</evidence>
<keyword evidence="14" id="KW-1185">Reference proteome</keyword>
<evidence type="ECO:0000259" key="12">
    <source>
        <dbReference type="PROSITE" id="PS50195"/>
    </source>
</evidence>
<comment type="similarity">
    <text evidence="4">Belongs to the sorting nexin family.</text>
</comment>
<evidence type="ECO:0000313" key="14">
    <source>
        <dbReference type="Proteomes" id="UP000054477"/>
    </source>
</evidence>
<evidence type="ECO:0000256" key="4">
    <source>
        <dbReference type="ARBA" id="ARBA00010883"/>
    </source>
</evidence>
<dbReference type="Proteomes" id="UP000054477">
    <property type="component" value="Unassembled WGS sequence"/>
</dbReference>
<dbReference type="GO" id="GO:0015031">
    <property type="term" value="P:protein transport"/>
    <property type="evidence" value="ECO:0007669"/>
    <property type="project" value="UniProtKB-KW"/>
</dbReference>
<dbReference type="Gene3D" id="3.30.1520.10">
    <property type="entry name" value="Phox-like domain"/>
    <property type="match status" value="1"/>
</dbReference>
<dbReference type="GO" id="GO:0030904">
    <property type="term" value="C:retromer complex"/>
    <property type="evidence" value="ECO:0007669"/>
    <property type="project" value="UniProtKB-ARBA"/>
</dbReference>
<evidence type="ECO:0000256" key="1">
    <source>
        <dbReference type="ARBA" id="ARBA00004287"/>
    </source>
</evidence>
<keyword evidence="9" id="KW-0333">Golgi apparatus</keyword>
<dbReference type="FunFam" id="1.20.1270.60:FF:000022">
    <property type="entry name" value="Sorting nexin 3 protein"/>
    <property type="match status" value="1"/>
</dbReference>
<feature type="compositionally biased region" description="Low complexity" evidence="11">
    <location>
        <begin position="213"/>
        <end position="222"/>
    </location>
</feature>
<protein>
    <recommendedName>
        <fullName evidence="12">PX domain-containing protein</fullName>
    </recommendedName>
</protein>
<keyword evidence="6" id="KW-0963">Cytoplasm</keyword>
<dbReference type="GO" id="GO:0035091">
    <property type="term" value="F:phosphatidylinositol binding"/>
    <property type="evidence" value="ECO:0007669"/>
    <property type="project" value="InterPro"/>
</dbReference>
<evidence type="ECO:0000313" key="13">
    <source>
        <dbReference type="EMBL" id="KIK01500.1"/>
    </source>
</evidence>
<dbReference type="SUPFAM" id="SSF64268">
    <property type="entry name" value="PX domain"/>
    <property type="match status" value="1"/>
</dbReference>
<reference evidence="13 14" key="1">
    <citation type="submission" date="2014-04" db="EMBL/GenBank/DDBJ databases">
        <authorList>
            <consortium name="DOE Joint Genome Institute"/>
            <person name="Kuo A."/>
            <person name="Kohler A."/>
            <person name="Nagy L.G."/>
            <person name="Floudas D."/>
            <person name="Copeland A."/>
            <person name="Barry K.W."/>
            <person name="Cichocki N."/>
            <person name="Veneault-Fourrey C."/>
            <person name="LaButti K."/>
            <person name="Lindquist E.A."/>
            <person name="Lipzen A."/>
            <person name="Lundell T."/>
            <person name="Morin E."/>
            <person name="Murat C."/>
            <person name="Sun H."/>
            <person name="Tunlid A."/>
            <person name="Henrissat B."/>
            <person name="Grigoriev I.V."/>
            <person name="Hibbett D.S."/>
            <person name="Martin F."/>
            <person name="Nordberg H.P."/>
            <person name="Cantor M.N."/>
            <person name="Hua S.X."/>
        </authorList>
    </citation>
    <scope>NUCLEOTIDE SEQUENCE [LARGE SCALE GENOMIC DNA]</scope>
    <source>
        <strain evidence="13 14">LaAM-08-1</strain>
    </source>
</reference>
<feature type="compositionally biased region" description="Polar residues" evidence="11">
    <location>
        <begin position="38"/>
        <end position="56"/>
    </location>
</feature>
<dbReference type="GO" id="GO:0005829">
    <property type="term" value="C:cytosol"/>
    <property type="evidence" value="ECO:0007669"/>
    <property type="project" value="GOC"/>
</dbReference>
<sequence length="655" mass="72379">MDTFDDLLAPSRQALEDNPFADPFARRSGSPDPWANPFASTPLSTETFGHASSTAEPSLGVETVRPSNDEAPSLAEHHLSDPLDSAVHNQDDEDDNKPLGRLRSPGFRESVPSDFSEIATIRPAEPKESEQGPSTHPASSNGPSTPTPRAETPTWSPPQPTKDHTRQSSRSGSSLISPSSSTSGSSVTSPLEKSSITGLAHSVAALSLGGESLGGWQSEEQQTSWRQEPTSPIVVAPQVNDDDSDDDKPIRQTVKLPQEASPSVSVTKATKNDNGIQPVFIISVEDPQKVGDPIRSFTMYTVHTRTTSPLFQKSAFSVLRRYSDFLWLYETLSNNNPGVVVPPVPEKNSFGRFDDQFVRQRRLALEKCIQKIANHPVLGKDADLRIFLESDSFALDIKHRKAEIAHERGGLIASIGQTITGPRFYETDEWFDRQKGYLDSLESQLRGLVKAIELVAKQRSDLAIATGEFAQTISDLSASDVGKQLSLALSGLADVERKAQDTQSTQSEQDMVTLMATVDEYARLINSVRLAFSSRIRMYHAWKNAENDLLRTKQNHEKNRAQGRIPTERLGYSLSQIAEAERRALESKHEYDHVSKLVKSEVARFEQERIEDFKDSLHAFLEGMISRQKELIAGWENYQHVLLKRVGGGGDTRTA</sequence>
<dbReference type="STRING" id="1095629.A0A0C9WS35"/>
<comment type="subcellular location">
    <subcellularLocation>
        <location evidence="2">Cytoplasm</location>
    </subcellularLocation>
    <subcellularLocation>
        <location evidence="3">Golgi apparatus</location>
    </subcellularLocation>
    <subcellularLocation>
        <location evidence="1">Membrane</location>
        <topology evidence="1">Peripheral membrane protein</topology>
        <orientation evidence="1">Cytoplasmic side</orientation>
    </subcellularLocation>
</comment>
<keyword evidence="5" id="KW-0813">Transport</keyword>
<feature type="region of interest" description="Disordered" evidence="11">
    <location>
        <begin position="1"/>
        <end position="191"/>
    </location>
</feature>
<evidence type="ECO:0000256" key="6">
    <source>
        <dbReference type="ARBA" id="ARBA00022490"/>
    </source>
</evidence>
<proteinExistence type="inferred from homology"/>
<dbReference type="HOGENOM" id="CLU_014571_1_0_1"/>
<dbReference type="AlphaFoldDB" id="A0A0C9WS35"/>
<dbReference type="EMBL" id="KN838606">
    <property type="protein sequence ID" value="KIK01500.1"/>
    <property type="molecule type" value="Genomic_DNA"/>
</dbReference>
<evidence type="ECO:0000256" key="2">
    <source>
        <dbReference type="ARBA" id="ARBA00004496"/>
    </source>
</evidence>
<dbReference type="PROSITE" id="PS50195">
    <property type="entry name" value="PX"/>
    <property type="match status" value="1"/>
</dbReference>
<dbReference type="GO" id="GO:0042147">
    <property type="term" value="P:retrograde transport, endosome to Golgi"/>
    <property type="evidence" value="ECO:0007669"/>
    <property type="project" value="TreeGrafter"/>
</dbReference>
<feature type="domain" description="PX" evidence="12">
    <location>
        <begin position="278"/>
        <end position="394"/>
    </location>
</feature>
<evidence type="ECO:0000256" key="11">
    <source>
        <dbReference type="SAM" id="MobiDB-lite"/>
    </source>
</evidence>
<dbReference type="InterPro" id="IPR027267">
    <property type="entry name" value="AH/BAR_dom_sf"/>
</dbReference>
<name>A0A0C9WS35_9AGAR</name>